<dbReference type="Gramene" id="PRQ44420">
    <property type="protein sequence ID" value="PRQ44420"/>
    <property type="gene ID" value="RchiOBHm_Chr3g0479081"/>
</dbReference>
<dbReference type="AlphaFoldDB" id="A0A2P6RDC3"/>
<keyword evidence="2" id="KW-1185">Reference proteome</keyword>
<reference evidence="1 2" key="1">
    <citation type="journal article" date="2018" name="Nat. Genet.">
        <title>The Rosa genome provides new insights in the design of modern roses.</title>
        <authorList>
            <person name="Bendahmane M."/>
        </authorList>
    </citation>
    <scope>NUCLEOTIDE SEQUENCE [LARGE SCALE GENOMIC DNA]</scope>
    <source>
        <strain evidence="2">cv. Old Blush</strain>
    </source>
</reference>
<sequence length="61" mass="6679">MNGVDAGAAYNPQTVKEIFRDFRGCRISLIKALTTGLLPIPLFNFCSVASTLPFENTLKCN</sequence>
<dbReference type="Proteomes" id="UP000238479">
    <property type="component" value="Chromosome 3"/>
</dbReference>
<protein>
    <submittedName>
        <fullName evidence="1">Uncharacterized protein</fullName>
    </submittedName>
</protein>
<evidence type="ECO:0000313" key="1">
    <source>
        <dbReference type="EMBL" id="PRQ44420.1"/>
    </source>
</evidence>
<organism evidence="1 2">
    <name type="scientific">Rosa chinensis</name>
    <name type="common">China rose</name>
    <dbReference type="NCBI Taxonomy" id="74649"/>
    <lineage>
        <taxon>Eukaryota</taxon>
        <taxon>Viridiplantae</taxon>
        <taxon>Streptophyta</taxon>
        <taxon>Embryophyta</taxon>
        <taxon>Tracheophyta</taxon>
        <taxon>Spermatophyta</taxon>
        <taxon>Magnoliopsida</taxon>
        <taxon>eudicotyledons</taxon>
        <taxon>Gunneridae</taxon>
        <taxon>Pentapetalae</taxon>
        <taxon>rosids</taxon>
        <taxon>fabids</taxon>
        <taxon>Rosales</taxon>
        <taxon>Rosaceae</taxon>
        <taxon>Rosoideae</taxon>
        <taxon>Rosoideae incertae sedis</taxon>
        <taxon>Rosa</taxon>
    </lineage>
</organism>
<dbReference type="STRING" id="74649.A0A2P6RDC3"/>
<name>A0A2P6RDC3_ROSCH</name>
<comment type="caution">
    <text evidence="1">The sequence shown here is derived from an EMBL/GenBank/DDBJ whole genome shotgun (WGS) entry which is preliminary data.</text>
</comment>
<dbReference type="EMBL" id="PDCK01000041">
    <property type="protein sequence ID" value="PRQ44420.1"/>
    <property type="molecule type" value="Genomic_DNA"/>
</dbReference>
<accession>A0A2P6RDC3</accession>
<evidence type="ECO:0000313" key="2">
    <source>
        <dbReference type="Proteomes" id="UP000238479"/>
    </source>
</evidence>
<proteinExistence type="predicted"/>
<gene>
    <name evidence="1" type="ORF">RchiOBHm_Chr3g0479081</name>
</gene>